<accession>A0ACB7ZAG2</accession>
<dbReference type="Proteomes" id="UP000828048">
    <property type="component" value="Chromosome 12"/>
</dbReference>
<gene>
    <name evidence="1" type="ORF">Vadar_009235</name>
</gene>
<keyword evidence="2" id="KW-1185">Reference proteome</keyword>
<name>A0ACB7ZAG2_9ERIC</name>
<sequence length="280" mass="30538">MASGKLLYCFLLSSSASVSSSPYSLSDSLHVLFPDFGGRSVENWDTHLAYLLGVALAIKKSDYTERNLVPPFLLLPFLSPIDLTRFFGSPLPLGSDVSRAISHKYSLIYVITKLGILFVSNLETATAVYRNRMSSDPIFLTVGGFYAINRRGQVLLATVNEATILPFVSGQRSIIGKEKVDINIVVIGHVDSCKSTTTGHLIYQKEAGQMNARSFKYAWVVDKFKAELESGDHWLTVLVLVIDSTTVGFEAGISKDGQTCVMELLCGDSISLINVAVLGQ</sequence>
<reference evidence="1 2" key="1">
    <citation type="journal article" date="2021" name="Hortic Res">
        <title>High-quality reference genome and annotation aids understanding of berry development for evergreen blueberry (Vaccinium darrowii).</title>
        <authorList>
            <person name="Yu J."/>
            <person name="Hulse-Kemp A.M."/>
            <person name="Babiker E."/>
            <person name="Staton M."/>
        </authorList>
    </citation>
    <scope>NUCLEOTIDE SEQUENCE [LARGE SCALE GENOMIC DNA]</scope>
    <source>
        <strain evidence="2">cv. NJ 8807/NJ 8810</strain>
        <tissue evidence="1">Young leaf</tissue>
    </source>
</reference>
<organism evidence="1 2">
    <name type="scientific">Vaccinium darrowii</name>
    <dbReference type="NCBI Taxonomy" id="229202"/>
    <lineage>
        <taxon>Eukaryota</taxon>
        <taxon>Viridiplantae</taxon>
        <taxon>Streptophyta</taxon>
        <taxon>Embryophyta</taxon>
        <taxon>Tracheophyta</taxon>
        <taxon>Spermatophyta</taxon>
        <taxon>Magnoliopsida</taxon>
        <taxon>eudicotyledons</taxon>
        <taxon>Gunneridae</taxon>
        <taxon>Pentapetalae</taxon>
        <taxon>asterids</taxon>
        <taxon>Ericales</taxon>
        <taxon>Ericaceae</taxon>
        <taxon>Vaccinioideae</taxon>
        <taxon>Vaccinieae</taxon>
        <taxon>Vaccinium</taxon>
    </lineage>
</organism>
<proteinExistence type="predicted"/>
<comment type="caution">
    <text evidence="1">The sequence shown here is derived from an EMBL/GenBank/DDBJ whole genome shotgun (WGS) entry which is preliminary data.</text>
</comment>
<evidence type="ECO:0000313" key="1">
    <source>
        <dbReference type="EMBL" id="KAH7862768.1"/>
    </source>
</evidence>
<protein>
    <submittedName>
        <fullName evidence="1">Uncharacterized protein</fullName>
    </submittedName>
</protein>
<evidence type="ECO:0000313" key="2">
    <source>
        <dbReference type="Proteomes" id="UP000828048"/>
    </source>
</evidence>
<dbReference type="EMBL" id="CM037162">
    <property type="protein sequence ID" value="KAH7862768.1"/>
    <property type="molecule type" value="Genomic_DNA"/>
</dbReference>